<keyword evidence="1" id="KW-1133">Transmembrane helix</keyword>
<keyword evidence="1" id="KW-0812">Transmembrane</keyword>
<name>A0A0V1HPX8_9BILA</name>
<organism evidence="2 3">
    <name type="scientific">Trichinella zimbabwensis</name>
    <dbReference type="NCBI Taxonomy" id="268475"/>
    <lineage>
        <taxon>Eukaryota</taxon>
        <taxon>Metazoa</taxon>
        <taxon>Ecdysozoa</taxon>
        <taxon>Nematoda</taxon>
        <taxon>Enoplea</taxon>
        <taxon>Dorylaimia</taxon>
        <taxon>Trichinellida</taxon>
        <taxon>Trichinellidae</taxon>
        <taxon>Trichinella</taxon>
    </lineage>
</organism>
<evidence type="ECO:0000313" key="3">
    <source>
        <dbReference type="Proteomes" id="UP000055024"/>
    </source>
</evidence>
<comment type="caution">
    <text evidence="2">The sequence shown here is derived from an EMBL/GenBank/DDBJ whole genome shotgun (WGS) entry which is preliminary data.</text>
</comment>
<dbReference type="OrthoDB" id="10060419at2759"/>
<gene>
    <name evidence="2" type="primary">ZBED5</name>
    <name evidence="2" type="ORF">T11_16279</name>
</gene>
<feature type="transmembrane region" description="Helical" evidence="1">
    <location>
        <begin position="285"/>
        <end position="302"/>
    </location>
</feature>
<dbReference type="EMBL" id="JYDP01000038">
    <property type="protein sequence ID" value="KRZ12634.1"/>
    <property type="molecule type" value="Genomic_DNA"/>
</dbReference>
<dbReference type="PANTHER" id="PTHR45913">
    <property type="entry name" value="EPM2A-INTERACTING PROTEIN 1"/>
    <property type="match status" value="1"/>
</dbReference>
<evidence type="ECO:0000313" key="2">
    <source>
        <dbReference type="EMBL" id="KRZ12634.1"/>
    </source>
</evidence>
<dbReference type="PANTHER" id="PTHR45913:SF22">
    <property type="entry name" value="SCAN BOX DOMAIN-CONTAINING PROTEIN"/>
    <property type="match status" value="1"/>
</dbReference>
<reference evidence="2 3" key="1">
    <citation type="submission" date="2015-01" db="EMBL/GenBank/DDBJ databases">
        <title>Evolution of Trichinella species and genotypes.</title>
        <authorList>
            <person name="Korhonen P.K."/>
            <person name="Edoardo P."/>
            <person name="Giuseppe L.R."/>
            <person name="Gasser R.B."/>
        </authorList>
    </citation>
    <scope>NUCLEOTIDE SEQUENCE [LARGE SCALE GENOMIC DNA]</scope>
    <source>
        <strain evidence="2">ISS1029</strain>
    </source>
</reference>
<keyword evidence="1" id="KW-0472">Membrane</keyword>
<keyword evidence="3" id="KW-1185">Reference proteome</keyword>
<dbReference type="AlphaFoldDB" id="A0A0V1HPX8"/>
<sequence length="303" mass="34421">MTRKKTIAHHDNPSPGSSCTIVLESITNGWGMYKTIAECCLIFNTSFMLLPPPSDIFFHPSPSSFANETMPMCLLCQKFFSNDAMKPSKMKDHLERVHPNKKNKDIEFLSLIVDCEGGLKASYNISLNIAKKTQSYTIGEEIIIPAIKEVIETVMKKDSEPVLKCIPINEKTVRRRIDEMASDVEKTLVSELQHCKFSIQLAESAFGCSNILMAYVRYYSQSLKCIVDEFLFANYLKGDAKGETIFRCLEDYLKEHNVPLRNITAVATSGARAVTEDLSPYSRKWFLMYALFIVYYTDIILLL</sequence>
<dbReference type="Proteomes" id="UP000055024">
    <property type="component" value="Unassembled WGS sequence"/>
</dbReference>
<dbReference type="STRING" id="268475.A0A0V1HPX8"/>
<accession>A0A0V1HPX8</accession>
<proteinExistence type="predicted"/>
<protein>
    <submittedName>
        <fullName evidence="2">Zinc finger BED domain-containing protein 5</fullName>
    </submittedName>
</protein>
<evidence type="ECO:0000256" key="1">
    <source>
        <dbReference type="SAM" id="Phobius"/>
    </source>
</evidence>